<dbReference type="CDD" id="cd04369">
    <property type="entry name" value="Bromodomain"/>
    <property type="match status" value="1"/>
</dbReference>
<dbReference type="Proteomes" id="UP000789570">
    <property type="component" value="Unassembled WGS sequence"/>
</dbReference>
<comment type="caution">
    <text evidence="10">The sequence shown here is derived from an EMBL/GenBank/DDBJ whole genome shotgun (WGS) entry which is preliminary data.</text>
</comment>
<dbReference type="AlphaFoldDB" id="A0A9N9GJI5"/>
<dbReference type="PROSITE" id="PS50014">
    <property type="entry name" value="BROMODOMAIN_2"/>
    <property type="match status" value="1"/>
</dbReference>
<dbReference type="GO" id="GO:0006338">
    <property type="term" value="P:chromatin remodeling"/>
    <property type="evidence" value="ECO:0007669"/>
    <property type="project" value="InterPro"/>
</dbReference>
<keyword evidence="5 8" id="KW-0103">Bromodomain</keyword>
<dbReference type="EMBL" id="CAJVPQ010002721">
    <property type="protein sequence ID" value="CAG8606433.1"/>
    <property type="molecule type" value="Genomic_DNA"/>
</dbReference>
<proteinExistence type="predicted"/>
<keyword evidence="11" id="KW-1185">Reference proteome</keyword>
<comment type="subcellular location">
    <subcellularLocation>
        <location evidence="1">Nucleus</location>
    </subcellularLocation>
</comment>
<dbReference type="InterPro" id="IPR037382">
    <property type="entry name" value="Rsc/polybromo"/>
</dbReference>
<keyword evidence="3" id="KW-0156">Chromatin regulator</keyword>
<evidence type="ECO:0000256" key="5">
    <source>
        <dbReference type="ARBA" id="ARBA00023117"/>
    </source>
</evidence>
<dbReference type="GO" id="GO:0016586">
    <property type="term" value="C:RSC-type complex"/>
    <property type="evidence" value="ECO:0007669"/>
    <property type="project" value="InterPro"/>
</dbReference>
<feature type="non-terminal residue" evidence="10">
    <location>
        <position position="152"/>
    </location>
</feature>
<evidence type="ECO:0000256" key="6">
    <source>
        <dbReference type="ARBA" id="ARBA00023163"/>
    </source>
</evidence>
<dbReference type="OrthoDB" id="6017at2759"/>
<evidence type="ECO:0000256" key="7">
    <source>
        <dbReference type="ARBA" id="ARBA00023242"/>
    </source>
</evidence>
<evidence type="ECO:0000256" key="4">
    <source>
        <dbReference type="ARBA" id="ARBA00023015"/>
    </source>
</evidence>
<protein>
    <submittedName>
        <fullName evidence="10">5871_t:CDS:1</fullName>
    </submittedName>
</protein>
<dbReference type="SUPFAM" id="SSF47370">
    <property type="entry name" value="Bromodomain"/>
    <property type="match status" value="1"/>
</dbReference>
<keyword evidence="7" id="KW-0539">Nucleus</keyword>
<dbReference type="SMART" id="SM00297">
    <property type="entry name" value="BROMO"/>
    <property type="match status" value="1"/>
</dbReference>
<dbReference type="InterPro" id="IPR036427">
    <property type="entry name" value="Bromodomain-like_sf"/>
</dbReference>
<keyword evidence="4" id="KW-0805">Transcription regulation</keyword>
<organism evidence="10 11">
    <name type="scientific">Funneliformis caledonium</name>
    <dbReference type="NCBI Taxonomy" id="1117310"/>
    <lineage>
        <taxon>Eukaryota</taxon>
        <taxon>Fungi</taxon>
        <taxon>Fungi incertae sedis</taxon>
        <taxon>Mucoromycota</taxon>
        <taxon>Glomeromycotina</taxon>
        <taxon>Glomeromycetes</taxon>
        <taxon>Glomerales</taxon>
        <taxon>Glomeraceae</taxon>
        <taxon>Funneliformis</taxon>
    </lineage>
</organism>
<name>A0A9N9GJI5_9GLOM</name>
<dbReference type="InterPro" id="IPR018359">
    <property type="entry name" value="Bromodomain_CS"/>
</dbReference>
<dbReference type="PANTHER" id="PTHR16062:SF19">
    <property type="entry name" value="PROTEIN POLYBROMO-1"/>
    <property type="match status" value="1"/>
</dbReference>
<reference evidence="10" key="1">
    <citation type="submission" date="2021-06" db="EMBL/GenBank/DDBJ databases">
        <authorList>
            <person name="Kallberg Y."/>
            <person name="Tangrot J."/>
            <person name="Rosling A."/>
        </authorList>
    </citation>
    <scope>NUCLEOTIDE SEQUENCE</scope>
    <source>
        <strain evidence="10">UK204</strain>
    </source>
</reference>
<sequence>MTRLRITRSKRTKMDLDTITQSTQAVDITRAPNVQTRRASAQASASCQEESSPLATKLNLIWKTIKELKDNKGRTYSELFINLPDKELYPDYFGVIKNPIALNIIKQKIVDGKYLKEEDFEKDLDLMCSNAKVYNIEGSQVHNDAITIQKFA</sequence>
<evidence type="ECO:0000256" key="1">
    <source>
        <dbReference type="ARBA" id="ARBA00004123"/>
    </source>
</evidence>
<dbReference type="PRINTS" id="PR00503">
    <property type="entry name" value="BROMODOMAIN"/>
</dbReference>
<dbReference type="GO" id="GO:0003682">
    <property type="term" value="F:chromatin binding"/>
    <property type="evidence" value="ECO:0007669"/>
    <property type="project" value="TreeGrafter"/>
</dbReference>
<evidence type="ECO:0000256" key="8">
    <source>
        <dbReference type="PROSITE-ProRule" id="PRU00035"/>
    </source>
</evidence>
<evidence type="ECO:0000313" key="11">
    <source>
        <dbReference type="Proteomes" id="UP000789570"/>
    </source>
</evidence>
<keyword evidence="2" id="KW-0677">Repeat</keyword>
<accession>A0A9N9GJI5</accession>
<dbReference type="Pfam" id="PF00439">
    <property type="entry name" value="Bromodomain"/>
    <property type="match status" value="1"/>
</dbReference>
<dbReference type="GO" id="GO:0006368">
    <property type="term" value="P:transcription elongation by RNA polymerase II"/>
    <property type="evidence" value="ECO:0007669"/>
    <property type="project" value="TreeGrafter"/>
</dbReference>
<keyword evidence="6" id="KW-0804">Transcription</keyword>
<evidence type="ECO:0000259" key="9">
    <source>
        <dbReference type="PROSITE" id="PS50014"/>
    </source>
</evidence>
<dbReference type="PROSITE" id="PS00633">
    <property type="entry name" value="BROMODOMAIN_1"/>
    <property type="match status" value="1"/>
</dbReference>
<dbReference type="PANTHER" id="PTHR16062">
    <property type="entry name" value="SWI/SNF-RELATED"/>
    <property type="match status" value="1"/>
</dbReference>
<dbReference type="Gene3D" id="1.20.920.10">
    <property type="entry name" value="Bromodomain-like"/>
    <property type="match status" value="1"/>
</dbReference>
<dbReference type="InterPro" id="IPR001487">
    <property type="entry name" value="Bromodomain"/>
</dbReference>
<evidence type="ECO:0000313" key="10">
    <source>
        <dbReference type="EMBL" id="CAG8606433.1"/>
    </source>
</evidence>
<feature type="domain" description="Bromo" evidence="9">
    <location>
        <begin position="72"/>
        <end position="142"/>
    </location>
</feature>
<evidence type="ECO:0000256" key="3">
    <source>
        <dbReference type="ARBA" id="ARBA00022853"/>
    </source>
</evidence>
<gene>
    <name evidence="10" type="ORF">FCALED_LOCUS8848</name>
</gene>
<evidence type="ECO:0000256" key="2">
    <source>
        <dbReference type="ARBA" id="ARBA00022737"/>
    </source>
</evidence>